<protein>
    <recommendedName>
        <fullName evidence="3">Nucleotidyltransferase</fullName>
    </recommendedName>
</protein>
<accession>A0ABU3K8I6</accession>
<keyword evidence="2" id="KW-1185">Reference proteome</keyword>
<gene>
    <name evidence="1" type="ORF">PPG34_10110</name>
</gene>
<dbReference type="EMBL" id="JAQOUE010000001">
    <property type="protein sequence ID" value="MDT7042705.1"/>
    <property type="molecule type" value="Genomic_DNA"/>
</dbReference>
<evidence type="ECO:0000313" key="1">
    <source>
        <dbReference type="EMBL" id="MDT7042705.1"/>
    </source>
</evidence>
<sequence length="241" mass="27010">MTQAAVNIDQIVQNMQEPVKTFVARVQELGGPNCLAITAFGTIATPAFDPTKHTAKSVVVLDQIDLSMLRELAKEGVKLGKAKISAPLIMTPGYIKGSLDAFPLEFLEIQQCHVCLMGADFFKDLSFDTNHIRLQSERELKTILIAMRQGLLAAAGREKMFGAMESDIAERLIRTLRGLLWLHGTKDFLTAIQVVGHIEQETDRTLPGIRKAFAYNRQHDWDDFTTLYHEIDGLKTLADRW</sequence>
<comment type="caution">
    <text evidence="1">The sequence shown here is derived from an EMBL/GenBank/DDBJ whole genome shotgun (WGS) entry which is preliminary data.</text>
</comment>
<organism evidence="1 2">
    <name type="scientific">Candidatus Nitronereus thalassa</name>
    <dbReference type="NCBI Taxonomy" id="3020898"/>
    <lineage>
        <taxon>Bacteria</taxon>
        <taxon>Pseudomonadati</taxon>
        <taxon>Nitrospirota</taxon>
        <taxon>Nitrospiria</taxon>
        <taxon>Nitrospirales</taxon>
        <taxon>Nitrospiraceae</taxon>
        <taxon>Candidatus Nitronereus</taxon>
    </lineage>
</organism>
<dbReference type="Proteomes" id="UP001250932">
    <property type="component" value="Unassembled WGS sequence"/>
</dbReference>
<evidence type="ECO:0000313" key="2">
    <source>
        <dbReference type="Proteomes" id="UP001250932"/>
    </source>
</evidence>
<reference evidence="1 2" key="1">
    <citation type="journal article" date="2023" name="ISME J.">
        <title>Cultivation and genomic characterization of novel and ubiquitous marine nitrite-oxidizing bacteria from the Nitrospirales.</title>
        <authorList>
            <person name="Mueller A.J."/>
            <person name="Daebeler A."/>
            <person name="Herbold C.W."/>
            <person name="Kirkegaard R.H."/>
            <person name="Daims H."/>
        </authorList>
    </citation>
    <scope>NUCLEOTIDE SEQUENCE [LARGE SCALE GENOMIC DNA]</scope>
    <source>
        <strain evidence="1 2">EB</strain>
    </source>
</reference>
<evidence type="ECO:0008006" key="3">
    <source>
        <dbReference type="Google" id="ProtNLM"/>
    </source>
</evidence>
<dbReference type="RefSeq" id="WP_313833149.1">
    <property type="nucleotide sequence ID" value="NZ_JAQOUE010000001.1"/>
</dbReference>
<proteinExistence type="predicted"/>
<name>A0ABU3K8I6_9BACT</name>